<comment type="subcellular location">
    <subcellularLocation>
        <location evidence="1">Cytoplasm</location>
    </subcellularLocation>
</comment>
<evidence type="ECO:0000313" key="10">
    <source>
        <dbReference type="EMBL" id="CAK6447716.1"/>
    </source>
</evidence>
<reference evidence="10" key="1">
    <citation type="submission" date="2023-12" db="EMBL/GenBank/DDBJ databases">
        <authorList>
            <person name="Brown T."/>
        </authorList>
    </citation>
    <scope>NUCLEOTIDE SEQUENCE</scope>
</reference>
<dbReference type="SUPFAM" id="SSF110004">
    <property type="entry name" value="Glycolipid transfer protein, GLTP"/>
    <property type="match status" value="1"/>
</dbReference>
<evidence type="ECO:0000256" key="2">
    <source>
        <dbReference type="ARBA" id="ARBA00007148"/>
    </source>
</evidence>
<comment type="similarity">
    <text evidence="2">Belongs to the GLTP family.</text>
</comment>
<dbReference type="EMBL" id="OY882864">
    <property type="protein sequence ID" value="CAK6447716.1"/>
    <property type="molecule type" value="Genomic_DNA"/>
</dbReference>
<name>A0ABP0AFV1_PIPNA</name>
<feature type="domain" description="Glycolipid transfer protein" evidence="9">
    <location>
        <begin position="18"/>
        <end position="104"/>
    </location>
</feature>
<dbReference type="InterPro" id="IPR036497">
    <property type="entry name" value="GLTP_sf"/>
</dbReference>
<keyword evidence="6" id="KW-0445">Lipid transport</keyword>
<dbReference type="PANTHER" id="PTHR10219">
    <property type="entry name" value="GLYCOLIPID TRANSFER PROTEIN-RELATED"/>
    <property type="match status" value="1"/>
</dbReference>
<keyword evidence="3" id="KW-0813">Transport</keyword>
<keyword evidence="11" id="KW-1185">Reference proteome</keyword>
<evidence type="ECO:0000256" key="4">
    <source>
        <dbReference type="ARBA" id="ARBA00022490"/>
    </source>
</evidence>
<accession>A0ABP0AFV1</accession>
<dbReference type="PANTHER" id="PTHR10219:SF97">
    <property type="entry name" value="GLYCOLIPID TRANSFER PROTEIN"/>
    <property type="match status" value="1"/>
</dbReference>
<evidence type="ECO:0000256" key="3">
    <source>
        <dbReference type="ARBA" id="ARBA00022448"/>
    </source>
</evidence>
<proteinExistence type="inferred from homology"/>
<dbReference type="Gene3D" id="1.10.3520.10">
    <property type="entry name" value="Glycolipid transfer protein"/>
    <property type="match status" value="1"/>
</dbReference>
<evidence type="ECO:0000259" key="9">
    <source>
        <dbReference type="Pfam" id="PF08718"/>
    </source>
</evidence>
<keyword evidence="4" id="KW-0963">Cytoplasm</keyword>
<evidence type="ECO:0000256" key="8">
    <source>
        <dbReference type="ARBA" id="ARBA00039340"/>
    </source>
</evidence>
<dbReference type="Proteomes" id="UP001314169">
    <property type="component" value="Chromosome 7"/>
</dbReference>
<comment type="function">
    <text evidence="7">Accelerates the intermembrane transfer of various glycolipids. Catalyzes the transfer of various glycosphingolipids between membranes but does not catalyze the transfer of phospholipids. May be involved in the intracellular translocation of glucosylceramides.</text>
</comment>
<evidence type="ECO:0000256" key="1">
    <source>
        <dbReference type="ARBA" id="ARBA00004496"/>
    </source>
</evidence>
<evidence type="ECO:0000256" key="6">
    <source>
        <dbReference type="ARBA" id="ARBA00023055"/>
    </source>
</evidence>
<gene>
    <name evidence="10" type="ORF">MPIPNATIZW_LOCUS16022</name>
</gene>
<keyword evidence="5" id="KW-0677">Repeat</keyword>
<evidence type="ECO:0000256" key="5">
    <source>
        <dbReference type="ARBA" id="ARBA00022737"/>
    </source>
</evidence>
<evidence type="ECO:0000313" key="11">
    <source>
        <dbReference type="Proteomes" id="UP001314169"/>
    </source>
</evidence>
<protein>
    <recommendedName>
        <fullName evidence="8">Glycolipid transfer protein</fullName>
    </recommendedName>
</protein>
<sequence>MALQAKHLLKPLPRDKQIEIRPFLEAVSHLLLLFDRLGSPGFTPIKADINGNITKIKAVYNTDPAKLQTLQNVLEAEKEMYGAEWPKVGAPLVLMWLKRGLCFI</sequence>
<evidence type="ECO:0000256" key="7">
    <source>
        <dbReference type="ARBA" id="ARBA00037246"/>
    </source>
</evidence>
<dbReference type="Pfam" id="PF08718">
    <property type="entry name" value="GLTP"/>
    <property type="match status" value="1"/>
</dbReference>
<organism evidence="10 11">
    <name type="scientific">Pipistrellus nathusii</name>
    <name type="common">Nathusius' pipistrelle</name>
    <dbReference type="NCBI Taxonomy" id="59473"/>
    <lineage>
        <taxon>Eukaryota</taxon>
        <taxon>Metazoa</taxon>
        <taxon>Chordata</taxon>
        <taxon>Craniata</taxon>
        <taxon>Vertebrata</taxon>
        <taxon>Euteleostomi</taxon>
        <taxon>Mammalia</taxon>
        <taxon>Eutheria</taxon>
        <taxon>Laurasiatheria</taxon>
        <taxon>Chiroptera</taxon>
        <taxon>Yangochiroptera</taxon>
        <taxon>Vespertilionidae</taxon>
        <taxon>Pipistrellus</taxon>
    </lineage>
</organism>
<dbReference type="InterPro" id="IPR014830">
    <property type="entry name" value="Glycolipid_transfer_prot_dom"/>
</dbReference>